<evidence type="ECO:0000313" key="3">
    <source>
        <dbReference type="Proteomes" id="UP000199632"/>
    </source>
</evidence>
<feature type="region of interest" description="Disordered" evidence="1">
    <location>
        <begin position="1"/>
        <end position="22"/>
    </location>
</feature>
<dbReference type="OrthoDB" id="3402930at2"/>
<evidence type="ECO:0000256" key="1">
    <source>
        <dbReference type="SAM" id="MobiDB-lite"/>
    </source>
</evidence>
<reference evidence="3" key="1">
    <citation type="submission" date="2016-10" db="EMBL/GenBank/DDBJ databases">
        <authorList>
            <person name="Varghese N."/>
            <person name="Submissions S."/>
        </authorList>
    </citation>
    <scope>NUCLEOTIDE SEQUENCE [LARGE SCALE GENOMIC DNA]</scope>
    <source>
        <strain evidence="3">DSM 44718</strain>
    </source>
</reference>
<dbReference type="Proteomes" id="UP000199632">
    <property type="component" value="Unassembled WGS sequence"/>
</dbReference>
<dbReference type="EMBL" id="FNQB01000001">
    <property type="protein sequence ID" value="SDY65720.1"/>
    <property type="molecule type" value="Genomic_DNA"/>
</dbReference>
<protein>
    <submittedName>
        <fullName evidence="2">Uncharacterized protein</fullName>
    </submittedName>
</protein>
<dbReference type="RefSeq" id="WP_090787406.1">
    <property type="nucleotide sequence ID" value="NZ_BOND01000015.1"/>
</dbReference>
<evidence type="ECO:0000313" key="2">
    <source>
        <dbReference type="EMBL" id="SDY65720.1"/>
    </source>
</evidence>
<feature type="region of interest" description="Disordered" evidence="1">
    <location>
        <begin position="43"/>
        <end position="63"/>
    </location>
</feature>
<name>A0A1H3LN26_9ACTN</name>
<dbReference type="STRING" id="137265.SAMN05421684_0855"/>
<feature type="compositionally biased region" description="Polar residues" evidence="1">
    <location>
        <begin position="11"/>
        <end position="22"/>
    </location>
</feature>
<proteinExistence type="predicted"/>
<gene>
    <name evidence="2" type="ORF">SAMN05421684_0855</name>
</gene>
<organism evidence="2 3">
    <name type="scientific">Asanoa ishikariensis</name>
    <dbReference type="NCBI Taxonomy" id="137265"/>
    <lineage>
        <taxon>Bacteria</taxon>
        <taxon>Bacillati</taxon>
        <taxon>Actinomycetota</taxon>
        <taxon>Actinomycetes</taxon>
        <taxon>Micromonosporales</taxon>
        <taxon>Micromonosporaceae</taxon>
        <taxon>Asanoa</taxon>
    </lineage>
</organism>
<sequence>MSDGDPVLAGQANTSRSTTIHSTGTEATLTVVNNQGPALQLVPGFERTDRPDPGTLAPNQTGLSVSYTLPTDPSPATTNILMSGNALMPVATPPTRVLDTRNAAGRARLLEGRGDIDSQGRAVGGAFFVIDLGGLVRGAQGLFATVTATKTISSGYATVWGTGEWPGTSTINWWDKGQVISNGVLSESGWYEVNGTTYNDVVAVYVSSTAGIVLDVTGFLVPDPLYVTAASGRSAAASDVRTTAGATAGAATAARRPEHRLVRP</sequence>
<keyword evidence="3" id="KW-1185">Reference proteome</keyword>
<dbReference type="AlphaFoldDB" id="A0A1H3LN26"/>
<accession>A0A1H3LN26</accession>